<sequence length="301" mass="32659">MDTRLLRTFLTLARTESFTATAAELHLAQSTVTVQIRSLERELGTRLVDRLPRGALLTDAGRRVLAEAETVLDAEARLRVSAAADGPPTGQVVLGAGETLCSARLPKVIAALRRSCPGVEVGLQPSDTAAALEGLRTGRLDLALLLEEEPRVPHVVTEHVADEPLVLVCSPEHPMARREAPAQWRDLAPESFFLHEPGCSYSDRLAQRLAEVGEARTRITRFGSIEAARSCVAAGLGLTLLPRSTVEESLRTGRLAVVSGPRIPDVPVRLARHRRRWVSPAAQAVADEIRRQLRDGAVDDQ</sequence>
<dbReference type="PANTHER" id="PTHR30126:SF39">
    <property type="entry name" value="HTH-TYPE TRANSCRIPTIONAL REGULATOR CYSL"/>
    <property type="match status" value="1"/>
</dbReference>
<proteinExistence type="inferred from homology"/>
<evidence type="ECO:0000256" key="1">
    <source>
        <dbReference type="ARBA" id="ARBA00009437"/>
    </source>
</evidence>
<dbReference type="Pfam" id="PF03466">
    <property type="entry name" value="LysR_substrate"/>
    <property type="match status" value="1"/>
</dbReference>
<dbReference type="PANTHER" id="PTHR30126">
    <property type="entry name" value="HTH-TYPE TRANSCRIPTIONAL REGULATOR"/>
    <property type="match status" value="1"/>
</dbReference>
<dbReference type="Proteomes" id="UP000297948">
    <property type="component" value="Unassembled WGS sequence"/>
</dbReference>
<dbReference type="SUPFAM" id="SSF53850">
    <property type="entry name" value="Periplasmic binding protein-like II"/>
    <property type="match status" value="1"/>
</dbReference>
<reference evidence="6 7" key="1">
    <citation type="submission" date="2019-03" db="EMBL/GenBank/DDBJ databases">
        <authorList>
            <person name="Gonzalez-Pimentel J.L."/>
        </authorList>
    </citation>
    <scope>NUCLEOTIDE SEQUENCE [LARGE SCALE GENOMIC DNA]</scope>
    <source>
        <strain evidence="6 7">JCM 31289</strain>
    </source>
</reference>
<dbReference type="AlphaFoldDB" id="A0A4Z0HAV3"/>
<evidence type="ECO:0000313" key="7">
    <source>
        <dbReference type="Proteomes" id="UP000297948"/>
    </source>
</evidence>
<accession>A0A4Z0HAV3</accession>
<dbReference type="CDD" id="cd05466">
    <property type="entry name" value="PBP2_LTTR_substrate"/>
    <property type="match status" value="1"/>
</dbReference>
<dbReference type="InterPro" id="IPR036390">
    <property type="entry name" value="WH_DNA-bd_sf"/>
</dbReference>
<dbReference type="InterPro" id="IPR036388">
    <property type="entry name" value="WH-like_DNA-bd_sf"/>
</dbReference>
<evidence type="ECO:0000313" key="6">
    <source>
        <dbReference type="EMBL" id="TGB12307.1"/>
    </source>
</evidence>
<keyword evidence="3" id="KW-0238">DNA-binding</keyword>
<dbReference type="Gene3D" id="1.10.10.10">
    <property type="entry name" value="Winged helix-like DNA-binding domain superfamily/Winged helix DNA-binding domain"/>
    <property type="match status" value="1"/>
</dbReference>
<protein>
    <submittedName>
        <fullName evidence="6">LysR family transcriptional regulator</fullName>
    </submittedName>
</protein>
<dbReference type="InterPro" id="IPR000847">
    <property type="entry name" value="LysR_HTH_N"/>
</dbReference>
<keyword evidence="7" id="KW-1185">Reference proteome</keyword>
<evidence type="ECO:0000256" key="4">
    <source>
        <dbReference type="ARBA" id="ARBA00023163"/>
    </source>
</evidence>
<dbReference type="RefSeq" id="WP_135338877.1">
    <property type="nucleotide sequence ID" value="NZ_JBHLTX010000055.1"/>
</dbReference>
<evidence type="ECO:0000256" key="3">
    <source>
        <dbReference type="ARBA" id="ARBA00023125"/>
    </source>
</evidence>
<organism evidence="6 7">
    <name type="scientific">Streptomyces palmae</name>
    <dbReference type="NCBI Taxonomy" id="1701085"/>
    <lineage>
        <taxon>Bacteria</taxon>
        <taxon>Bacillati</taxon>
        <taxon>Actinomycetota</taxon>
        <taxon>Actinomycetes</taxon>
        <taxon>Kitasatosporales</taxon>
        <taxon>Streptomycetaceae</taxon>
        <taxon>Streptomyces</taxon>
    </lineage>
</organism>
<keyword evidence="4" id="KW-0804">Transcription</keyword>
<dbReference type="Gene3D" id="3.40.190.10">
    <property type="entry name" value="Periplasmic binding protein-like II"/>
    <property type="match status" value="2"/>
</dbReference>
<dbReference type="FunFam" id="1.10.10.10:FF:000001">
    <property type="entry name" value="LysR family transcriptional regulator"/>
    <property type="match status" value="1"/>
</dbReference>
<feature type="domain" description="HTH lysR-type" evidence="5">
    <location>
        <begin position="1"/>
        <end position="58"/>
    </location>
</feature>
<dbReference type="GO" id="GO:0000976">
    <property type="term" value="F:transcription cis-regulatory region binding"/>
    <property type="evidence" value="ECO:0007669"/>
    <property type="project" value="TreeGrafter"/>
</dbReference>
<comment type="similarity">
    <text evidence="1">Belongs to the LysR transcriptional regulatory family.</text>
</comment>
<dbReference type="GO" id="GO:0003700">
    <property type="term" value="F:DNA-binding transcription factor activity"/>
    <property type="evidence" value="ECO:0007669"/>
    <property type="project" value="InterPro"/>
</dbReference>
<dbReference type="SUPFAM" id="SSF46785">
    <property type="entry name" value="Winged helix' DNA-binding domain"/>
    <property type="match status" value="1"/>
</dbReference>
<dbReference type="PRINTS" id="PR00039">
    <property type="entry name" value="HTHLYSR"/>
</dbReference>
<dbReference type="PROSITE" id="PS50931">
    <property type="entry name" value="HTH_LYSR"/>
    <property type="match status" value="1"/>
</dbReference>
<dbReference type="InterPro" id="IPR005119">
    <property type="entry name" value="LysR_subst-bd"/>
</dbReference>
<comment type="caution">
    <text evidence="6">The sequence shown here is derived from an EMBL/GenBank/DDBJ whole genome shotgun (WGS) entry which is preliminary data.</text>
</comment>
<keyword evidence="2" id="KW-0805">Transcription regulation</keyword>
<gene>
    <name evidence="6" type="ORF">E4099_11365</name>
</gene>
<dbReference type="Pfam" id="PF00126">
    <property type="entry name" value="HTH_1"/>
    <property type="match status" value="1"/>
</dbReference>
<name>A0A4Z0HAV3_9ACTN</name>
<evidence type="ECO:0000256" key="2">
    <source>
        <dbReference type="ARBA" id="ARBA00023015"/>
    </source>
</evidence>
<dbReference type="OrthoDB" id="8479357at2"/>
<dbReference type="EMBL" id="SRID01000078">
    <property type="protein sequence ID" value="TGB12307.1"/>
    <property type="molecule type" value="Genomic_DNA"/>
</dbReference>
<evidence type="ECO:0000259" key="5">
    <source>
        <dbReference type="PROSITE" id="PS50931"/>
    </source>
</evidence>